<keyword evidence="5" id="KW-0804">Transcription</keyword>
<reference evidence="10" key="2">
    <citation type="submission" date="2018-07" db="EMBL/GenBank/DDBJ databases">
        <authorList>
            <person name="Quirk P.G."/>
            <person name="Krulwich T.A."/>
        </authorList>
    </citation>
    <scope>NUCLEOTIDE SEQUENCE</scope>
</reference>
<evidence type="ECO:0000256" key="3">
    <source>
        <dbReference type="ARBA" id="ARBA00023015"/>
    </source>
</evidence>
<comment type="function">
    <text evidence="6">Involved in transvection phenomena (= synapsis-dependent gene expression), where the synaptic pairing of chromosomes carrying genes with which zeste interacts influences the expression of these genes. Zeste binds to DNA and stimulates transcription from a nearby promoter.</text>
</comment>
<dbReference type="GO" id="GO:0003677">
    <property type="term" value="F:DNA binding"/>
    <property type="evidence" value="ECO:0007669"/>
    <property type="project" value="UniProtKB-KW"/>
</dbReference>
<reference evidence="9" key="1">
    <citation type="submission" date="2018-04" db="EMBL/GenBank/DDBJ databases">
        <authorList>
            <person name="Go L.Y."/>
            <person name="Mitchell J.A."/>
        </authorList>
    </citation>
    <scope>NUCLEOTIDE SEQUENCE</scope>
    <source>
        <tissue evidence="9">Whole organism</tissue>
    </source>
</reference>
<feature type="compositionally biased region" description="Basic and acidic residues" evidence="7">
    <location>
        <begin position="236"/>
        <end position="264"/>
    </location>
</feature>
<keyword evidence="3" id="KW-0805">Transcription regulation</keyword>
<name>A0A336MLX5_CULSO</name>
<dbReference type="Pfam" id="PF13873">
    <property type="entry name" value="Myb_DNA-bind_5"/>
    <property type="match status" value="1"/>
</dbReference>
<feature type="compositionally biased region" description="Acidic residues" evidence="7">
    <location>
        <begin position="265"/>
        <end position="286"/>
    </location>
</feature>
<evidence type="ECO:0000313" key="10">
    <source>
        <dbReference type="EMBL" id="SSX31422.1"/>
    </source>
</evidence>
<evidence type="ECO:0000256" key="5">
    <source>
        <dbReference type="ARBA" id="ARBA00023163"/>
    </source>
</evidence>
<dbReference type="EMBL" id="UFQS01001685">
    <property type="protein sequence ID" value="SSX11858.1"/>
    <property type="molecule type" value="Genomic_DNA"/>
</dbReference>
<evidence type="ECO:0000256" key="7">
    <source>
        <dbReference type="SAM" id="MobiDB-lite"/>
    </source>
</evidence>
<dbReference type="VEuPathDB" id="VectorBase:CSON003618"/>
<evidence type="ECO:0000256" key="1">
    <source>
        <dbReference type="ARBA" id="ARBA00011764"/>
    </source>
</evidence>
<organism evidence="10">
    <name type="scientific">Culicoides sonorensis</name>
    <name type="common">Biting midge</name>
    <dbReference type="NCBI Taxonomy" id="179676"/>
    <lineage>
        <taxon>Eukaryota</taxon>
        <taxon>Metazoa</taxon>
        <taxon>Ecdysozoa</taxon>
        <taxon>Arthropoda</taxon>
        <taxon>Hexapoda</taxon>
        <taxon>Insecta</taxon>
        <taxon>Pterygota</taxon>
        <taxon>Neoptera</taxon>
        <taxon>Endopterygota</taxon>
        <taxon>Diptera</taxon>
        <taxon>Nematocera</taxon>
        <taxon>Chironomoidea</taxon>
        <taxon>Ceratopogonidae</taxon>
        <taxon>Ceratopogoninae</taxon>
        <taxon>Culicoides</taxon>
        <taxon>Monoculicoides</taxon>
    </lineage>
</organism>
<evidence type="ECO:0000313" key="9">
    <source>
        <dbReference type="EMBL" id="SSX11858.1"/>
    </source>
</evidence>
<evidence type="ECO:0000259" key="8">
    <source>
        <dbReference type="Pfam" id="PF13873"/>
    </source>
</evidence>
<evidence type="ECO:0000256" key="6">
    <source>
        <dbReference type="ARBA" id="ARBA00025466"/>
    </source>
</evidence>
<dbReference type="EMBL" id="UFQT01001685">
    <property type="protein sequence ID" value="SSX31422.1"/>
    <property type="molecule type" value="Genomic_DNA"/>
</dbReference>
<comment type="subunit">
    <text evidence="1">Self-associates forming complexes of several hundred monomers.</text>
</comment>
<proteinExistence type="predicted"/>
<dbReference type="AlphaFoldDB" id="A0A336MLX5"/>
<sequence length="326" mass="37528">MTENSKKGIEMTNSQGDLIIVGPVKKENAKYLRKTSEAQKLLLIEYFETHEGAIEIVSSNNTDGDIKRQIWAEVAQIVNQVEGGVEKTELKWSKTWADMKLYTKNRARAAKQGHAVSTARRPNDMDRRILKVCGNDDLLRDWENAVNESPEDLKQEYTYHKIRLADTDQEIVVADGTDYEFIEEEDLTENSQDNSRVIARYYEGHPTRLYEFSDENTLQEVKMERQQSNKRKRVKHEPEEHEVIEMHEMSEQEDSSEVKRMKEDIDSEEQPQNQEEPETEEQDDRAEDNNQGNPLADAINNLANALTEVASALSTFANVAKSFNKS</sequence>
<feature type="domain" description="Myb/SANT-like DNA-binding" evidence="8">
    <location>
        <begin position="34"/>
        <end position="106"/>
    </location>
</feature>
<keyword evidence="4" id="KW-0238">DNA-binding</keyword>
<dbReference type="OMA" id="DRAEDNN"/>
<accession>A0A336MLX5</accession>
<protein>
    <recommendedName>
        <fullName evidence="2">Regulatory protein zeste</fullName>
    </recommendedName>
</protein>
<dbReference type="InterPro" id="IPR028002">
    <property type="entry name" value="Myb_DNA-bind_5"/>
</dbReference>
<gene>
    <name evidence="10" type="primary">CSON003618</name>
</gene>
<feature type="region of interest" description="Disordered" evidence="7">
    <location>
        <begin position="221"/>
        <end position="297"/>
    </location>
</feature>
<evidence type="ECO:0000256" key="4">
    <source>
        <dbReference type="ARBA" id="ARBA00023125"/>
    </source>
</evidence>
<evidence type="ECO:0000256" key="2">
    <source>
        <dbReference type="ARBA" id="ARBA00016807"/>
    </source>
</evidence>